<accession>A0ABS1YCL9</accession>
<sequence>MDDLMGTNVYAAKRLLFARLGVLAGDGQPLAGLQVAYSIPRPAALARECVYGGGVRFTHTDATAERNVLLDEVALVSAYIRIAGDTTATVEDTDARAEVVFAKLAAQLTAWPDLGQALAFAGITQGQGDYDLAPGETLTILGVQVRIESTVTYGGG</sequence>
<evidence type="ECO:0000313" key="2">
    <source>
        <dbReference type="Proteomes" id="UP000622245"/>
    </source>
</evidence>
<evidence type="ECO:0000313" key="1">
    <source>
        <dbReference type="EMBL" id="MBM0275097.1"/>
    </source>
</evidence>
<gene>
    <name evidence="1" type="ORF">JM949_06320</name>
</gene>
<proteinExistence type="predicted"/>
<keyword evidence="2" id="KW-1185">Reference proteome</keyword>
<name>A0ABS1YCL9_9ACTN</name>
<dbReference type="Proteomes" id="UP000622245">
    <property type="component" value="Unassembled WGS sequence"/>
</dbReference>
<dbReference type="EMBL" id="JAEVHL010000017">
    <property type="protein sequence ID" value="MBM0275097.1"/>
    <property type="molecule type" value="Genomic_DNA"/>
</dbReference>
<protein>
    <submittedName>
        <fullName evidence="1">Uncharacterized protein</fullName>
    </submittedName>
</protein>
<comment type="caution">
    <text evidence="1">The sequence shown here is derived from an EMBL/GenBank/DDBJ whole genome shotgun (WGS) entry which is preliminary data.</text>
</comment>
<organism evidence="1 2">
    <name type="scientific">Micromonospora tarensis</name>
    <dbReference type="NCBI Taxonomy" id="2806100"/>
    <lineage>
        <taxon>Bacteria</taxon>
        <taxon>Bacillati</taxon>
        <taxon>Actinomycetota</taxon>
        <taxon>Actinomycetes</taxon>
        <taxon>Micromonosporales</taxon>
        <taxon>Micromonosporaceae</taxon>
        <taxon>Micromonospora</taxon>
    </lineage>
</organism>
<reference evidence="1 2" key="1">
    <citation type="submission" date="2021-01" db="EMBL/GenBank/DDBJ databases">
        <title>Draft genome sequence of Micromonospora sp. strain STR1s_6.</title>
        <authorList>
            <person name="Karlyshev A."/>
            <person name="Jawad R."/>
        </authorList>
    </citation>
    <scope>NUCLEOTIDE SEQUENCE [LARGE SCALE GENOMIC DNA]</scope>
    <source>
        <strain evidence="1 2">STR1S-6</strain>
    </source>
</reference>
<dbReference type="RefSeq" id="WP_203147503.1">
    <property type="nucleotide sequence ID" value="NZ_JAEVHL010000017.1"/>
</dbReference>